<dbReference type="PROSITE" id="PS50181">
    <property type="entry name" value="FBOX"/>
    <property type="match status" value="1"/>
</dbReference>
<proteinExistence type="predicted"/>
<dbReference type="InterPro" id="IPR001810">
    <property type="entry name" value="F-box_dom"/>
</dbReference>
<dbReference type="Proteomes" id="UP001175353">
    <property type="component" value="Unassembled WGS sequence"/>
</dbReference>
<comment type="caution">
    <text evidence="2">The sequence shown here is derived from an EMBL/GenBank/DDBJ whole genome shotgun (WGS) entry which is preliminary data.</text>
</comment>
<dbReference type="InterPro" id="IPR036047">
    <property type="entry name" value="F-box-like_dom_sf"/>
</dbReference>
<feature type="domain" description="F-box" evidence="1">
    <location>
        <begin position="10"/>
        <end position="55"/>
    </location>
</feature>
<dbReference type="SUPFAM" id="SSF81383">
    <property type="entry name" value="F-box domain"/>
    <property type="match status" value="1"/>
</dbReference>
<evidence type="ECO:0000313" key="3">
    <source>
        <dbReference type="Proteomes" id="UP001175353"/>
    </source>
</evidence>
<accession>A0AAN6KDX5</accession>
<protein>
    <recommendedName>
        <fullName evidence="1">F-box domain-containing protein</fullName>
    </recommendedName>
</protein>
<dbReference type="EMBL" id="JAUJLE010000132">
    <property type="protein sequence ID" value="KAK0977702.1"/>
    <property type="molecule type" value="Genomic_DNA"/>
</dbReference>
<reference evidence="2" key="1">
    <citation type="submission" date="2023-06" db="EMBL/GenBank/DDBJ databases">
        <title>Black Yeasts Isolated from many extreme environments.</title>
        <authorList>
            <person name="Coleine C."/>
            <person name="Stajich J.E."/>
            <person name="Selbmann L."/>
        </authorList>
    </citation>
    <scope>NUCLEOTIDE SEQUENCE</scope>
    <source>
        <strain evidence="2">CCFEE 5200</strain>
    </source>
</reference>
<keyword evidence="3" id="KW-1185">Reference proteome</keyword>
<evidence type="ECO:0000259" key="1">
    <source>
        <dbReference type="PROSITE" id="PS50181"/>
    </source>
</evidence>
<dbReference type="AlphaFoldDB" id="A0AAN6KDX5"/>
<gene>
    <name evidence="2" type="ORF">LTR91_013190</name>
</gene>
<name>A0AAN6KDX5_9PEZI</name>
<sequence>MSTSSISEPSATLSAMPVELVELIVSFLDVLDIARLQLASVQLRLTCTGLFARRLEALNRSVAIYSHENIVASLITSKVVVRIPDLIMRHTYSYEHEGDYGHLKVCSQPTTLALLYSIAHNVSLCEHFTTLTIDGVDLRPHAGMRRLSTFDGLYFPHLARLTIEETRVRRVADILTLIRVHASTLRVIMLLKITVCHTAAVVSEWFDLLTYVRDKLHLDTIDTAMWQPELYNLTKMLDYRHVFYNEAGNVVAWKDQSLEPRPAQEYCIDEVRLLARGRHAVQVGITAHISRMQRRHRLVLVKNVLRGLFVEWWMPRGNTHQFED</sequence>
<evidence type="ECO:0000313" key="2">
    <source>
        <dbReference type="EMBL" id="KAK0977702.1"/>
    </source>
</evidence>
<organism evidence="2 3">
    <name type="scientific">Friedmanniomyces endolithicus</name>
    <dbReference type="NCBI Taxonomy" id="329885"/>
    <lineage>
        <taxon>Eukaryota</taxon>
        <taxon>Fungi</taxon>
        <taxon>Dikarya</taxon>
        <taxon>Ascomycota</taxon>
        <taxon>Pezizomycotina</taxon>
        <taxon>Dothideomycetes</taxon>
        <taxon>Dothideomycetidae</taxon>
        <taxon>Mycosphaerellales</taxon>
        <taxon>Teratosphaeriaceae</taxon>
        <taxon>Friedmanniomyces</taxon>
    </lineage>
</organism>